<comment type="similarity">
    <text evidence="11">Belongs to the XPG/RAD2 endonuclease family. FEN1 subfamily.</text>
</comment>
<dbReference type="EMBL" id="CP104395">
    <property type="protein sequence ID" value="WEL19991.1"/>
    <property type="molecule type" value="Genomic_DNA"/>
</dbReference>
<feature type="domain" description="XPG N-terminal" evidence="14">
    <location>
        <begin position="1"/>
        <end position="101"/>
    </location>
</feature>
<feature type="binding site" evidence="11">
    <location>
        <position position="174"/>
    </location>
    <ligand>
        <name>Mg(2+)</name>
        <dbReference type="ChEBI" id="CHEBI:18420"/>
        <label>2</label>
    </ligand>
</feature>
<keyword evidence="3 11" id="KW-0479">Metal-binding</keyword>
<dbReference type="NCBIfam" id="TIGR03674">
    <property type="entry name" value="fen_arch"/>
    <property type="match status" value="1"/>
</dbReference>
<keyword evidence="9 11" id="KW-0234">DNA repair</keyword>
<dbReference type="InterPro" id="IPR019974">
    <property type="entry name" value="XPG_CS"/>
</dbReference>
<evidence type="ECO:0000313" key="16">
    <source>
        <dbReference type="Proteomes" id="UP001218034"/>
    </source>
</evidence>
<dbReference type="Gene3D" id="3.40.50.1010">
    <property type="entry name" value="5'-nuclease"/>
    <property type="match status" value="1"/>
</dbReference>
<evidence type="ECO:0000259" key="13">
    <source>
        <dbReference type="SMART" id="SM00484"/>
    </source>
</evidence>
<name>A0ABY8CL08_9ARCH</name>
<dbReference type="InterPro" id="IPR023426">
    <property type="entry name" value="Flap_endonuc"/>
</dbReference>
<evidence type="ECO:0000256" key="2">
    <source>
        <dbReference type="ARBA" id="ARBA00022722"/>
    </source>
</evidence>
<dbReference type="PANTHER" id="PTHR11081">
    <property type="entry name" value="FLAP ENDONUCLEASE FAMILY MEMBER"/>
    <property type="match status" value="1"/>
</dbReference>
<dbReference type="InterPro" id="IPR002421">
    <property type="entry name" value="5-3_exonuclease"/>
</dbReference>
<keyword evidence="2 11" id="KW-0540">Nuclease</keyword>
<dbReference type="SMART" id="SM00475">
    <property type="entry name" value="53EXOc"/>
    <property type="match status" value="1"/>
</dbReference>
<evidence type="ECO:0000256" key="3">
    <source>
        <dbReference type="ARBA" id="ARBA00022723"/>
    </source>
</evidence>
<evidence type="ECO:0000256" key="5">
    <source>
        <dbReference type="ARBA" id="ARBA00022763"/>
    </source>
</evidence>
<feature type="domain" description="5'-3' exonuclease" evidence="12">
    <location>
        <begin position="21"/>
        <end position="296"/>
    </location>
</feature>
<dbReference type="InterPro" id="IPR008918">
    <property type="entry name" value="HhH2"/>
</dbReference>
<keyword evidence="4 11" id="KW-0255">Endonuclease</keyword>
<dbReference type="RefSeq" id="WP_347721820.1">
    <property type="nucleotide sequence ID" value="NZ_CP104395.1"/>
</dbReference>
<feature type="binding site" evidence="11">
    <location>
        <position position="234"/>
    </location>
    <ligand>
        <name>Mg(2+)</name>
        <dbReference type="ChEBI" id="CHEBI:18420"/>
        <label>2</label>
    </ligand>
</feature>
<feature type="binding site" evidence="11">
    <location>
        <position position="80"/>
    </location>
    <ligand>
        <name>Mg(2+)</name>
        <dbReference type="ChEBI" id="CHEBI:18420"/>
        <label>1</label>
    </ligand>
</feature>
<evidence type="ECO:0000256" key="10">
    <source>
        <dbReference type="ARBA" id="ARBA00024702"/>
    </source>
</evidence>
<dbReference type="InterPro" id="IPR006085">
    <property type="entry name" value="XPG_DNA_repair_N"/>
</dbReference>
<dbReference type="GO" id="GO:0004527">
    <property type="term" value="F:exonuclease activity"/>
    <property type="evidence" value="ECO:0007669"/>
    <property type="project" value="UniProtKB-KW"/>
</dbReference>
<keyword evidence="1 11" id="KW-0235">DNA replication</keyword>
<keyword evidence="8 11" id="KW-0460">Magnesium</keyword>
<dbReference type="EC" id="3.1.-.-" evidence="11"/>
<feature type="binding site" evidence="11">
    <location>
        <position position="27"/>
    </location>
    <ligand>
        <name>Mg(2+)</name>
        <dbReference type="ChEBI" id="CHEBI:18420"/>
        <label>1</label>
    </ligand>
</feature>
<comment type="subunit">
    <text evidence="11">Interacts with PCNA. PCNA stimulates the nuclease activity without altering cleavage specificity.</text>
</comment>
<feature type="domain" description="XPG-I" evidence="13">
    <location>
        <begin position="140"/>
        <end position="219"/>
    </location>
</feature>
<dbReference type="SUPFAM" id="SSF47807">
    <property type="entry name" value="5' to 3' exonuclease, C-terminal subdomain"/>
    <property type="match status" value="1"/>
</dbReference>
<feature type="region of interest" description="N-domain" evidence="11">
    <location>
        <begin position="1"/>
        <end position="98"/>
    </location>
</feature>
<dbReference type="Gene3D" id="1.10.150.20">
    <property type="entry name" value="5' to 3' exonuclease, C-terminal subdomain"/>
    <property type="match status" value="1"/>
</dbReference>
<keyword evidence="16" id="KW-1185">Reference proteome</keyword>
<reference evidence="15 16" key="1">
    <citation type="submission" date="2022-09" db="EMBL/GenBank/DDBJ databases">
        <title>Xylan utilization by haloarchaea-nanohaloarchaea associations.</title>
        <authorList>
            <person name="Yakimov M."/>
        </authorList>
    </citation>
    <scope>NUCLEOTIDE SEQUENCE [LARGE SCALE GENOMIC DNA]</scope>
    <source>
        <strain evidence="15 16">SVXNc</strain>
    </source>
</reference>
<protein>
    <recommendedName>
        <fullName evidence="11">Flap endonuclease 1</fullName>
        <shortName evidence="11">FEN-1</shortName>
        <ecNumber evidence="11">3.1.-.-</ecNumber>
    </recommendedName>
    <alternativeName>
        <fullName evidence="11">Flap structure-specific endonuclease 1</fullName>
    </alternativeName>
</protein>
<sequence length="340" mass="38485">MGVDLGELIEPEEIGFEDLHNKELAIDAMNTLYQFLSIIRQRDGTPLKDSDGNVTSHLSGLFYRTINLMENEIRPVYVFDGEMPDLKSKESSKRRKKREEARDEWEKLKDEGKISEAYSKATQSSKLTGDMIEESKRLLDAMGVPYVEAPSEGEAQAASMVGDEVYAVGSQDWDCMLFGADRMVRNLTSRKTRKSSGGGTKKISVERIELENVLDELEVSHRQLVWMGILMGTDFNPDGVHGIGPKTALKIVREHDSLEDILEEDKVKDTEFENDPELIEEFFLNPPVEETSYEFGEPDKDEIRKVLVEDHGFSEKRVNSGLKKLETALESRQPGLDSFV</sequence>
<evidence type="ECO:0000259" key="12">
    <source>
        <dbReference type="SMART" id="SM00475"/>
    </source>
</evidence>
<dbReference type="HAMAP" id="MF_00614">
    <property type="entry name" value="Fen"/>
    <property type="match status" value="1"/>
</dbReference>
<dbReference type="Pfam" id="PF00752">
    <property type="entry name" value="XPG_N"/>
    <property type="match status" value="1"/>
</dbReference>
<feature type="binding site" evidence="11">
    <location>
        <position position="172"/>
    </location>
    <ligand>
        <name>Mg(2+)</name>
        <dbReference type="ChEBI" id="CHEBI:18420"/>
        <label>2</label>
    </ligand>
</feature>
<dbReference type="InterPro" id="IPR006086">
    <property type="entry name" value="XPG-I_dom"/>
</dbReference>
<dbReference type="SUPFAM" id="SSF88723">
    <property type="entry name" value="PIN domain-like"/>
    <property type="match status" value="1"/>
</dbReference>
<dbReference type="PANTHER" id="PTHR11081:SF9">
    <property type="entry name" value="FLAP ENDONUCLEASE 1"/>
    <property type="match status" value="1"/>
</dbReference>
<organism evidence="15 16">
    <name type="scientific">Candidatus Nanohalococcus occultus</name>
    <dbReference type="NCBI Taxonomy" id="2978047"/>
    <lineage>
        <taxon>Archaea</taxon>
        <taxon>Candidatus Nanohalarchaeota</taxon>
        <taxon>Candidatus Nanohalarchaeota incertae sedis</taxon>
        <taxon>Candidatus Nanohalococcus</taxon>
    </lineage>
</organism>
<gene>
    <name evidence="15" type="primary">fen1</name>
    <name evidence="11" type="synonym">fen</name>
    <name evidence="15" type="ORF">SVXNc_0999</name>
</gene>
<dbReference type="Proteomes" id="UP001218034">
    <property type="component" value="Chromosome"/>
</dbReference>
<dbReference type="PRINTS" id="PR00853">
    <property type="entry name" value="XPGRADSUPER"/>
</dbReference>
<evidence type="ECO:0000256" key="6">
    <source>
        <dbReference type="ARBA" id="ARBA00022801"/>
    </source>
</evidence>
<evidence type="ECO:0000313" key="15">
    <source>
        <dbReference type="EMBL" id="WEL19991.1"/>
    </source>
</evidence>
<comment type="function">
    <text evidence="10">Structure-specific nuclease with 5'-flap endonuclease and 5'-3' exonuclease activities involved in DNA replication and repair. During DNA replication, cleaves the 5'-overhanging flap structure that is generated by displacement synthesis when DNA polymerase encounters the 5'-end of a downstream Okazaki fragment. Binds the unpaired 3'-DNA end and kinks the DNA to facilitate 5' cleavage specificity. Cleaves one nucleotide into the double-stranded DNA from the junction in flap DNA, leaving a nick for ligation. Also involved in the base excision repair (BER) pathway. Acts as a genome stabilization factor that prevents flaps from equilibrating into structures that lead to duplications and deletions. Also possesses 5'-3' exonuclease activity on nicked or gapped double-stranded DNA.</text>
</comment>
<evidence type="ECO:0000256" key="1">
    <source>
        <dbReference type="ARBA" id="ARBA00022705"/>
    </source>
</evidence>
<evidence type="ECO:0000256" key="7">
    <source>
        <dbReference type="ARBA" id="ARBA00022839"/>
    </source>
</evidence>
<proteinExistence type="inferred from homology"/>
<dbReference type="Pfam" id="PF00867">
    <property type="entry name" value="XPG_I"/>
    <property type="match status" value="1"/>
</dbReference>
<dbReference type="GeneID" id="90590437"/>
<dbReference type="PROSITE" id="PS00841">
    <property type="entry name" value="XPG_1"/>
    <property type="match status" value="1"/>
</dbReference>
<dbReference type="CDD" id="cd09903">
    <property type="entry name" value="H3TH_FEN1-Arc"/>
    <property type="match status" value="1"/>
</dbReference>
<comment type="cofactor">
    <cofactor evidence="11">
        <name>Mg(2+)</name>
        <dbReference type="ChEBI" id="CHEBI:18420"/>
    </cofactor>
    <text evidence="11">Binds 2 magnesium ions per subunit. They probably participate in the reaction catalyzed by the enzyme. May bind an additional third magnesium ion after substrate binding.</text>
</comment>
<dbReference type="SMART" id="SM00279">
    <property type="entry name" value="HhH2"/>
    <property type="match status" value="1"/>
</dbReference>
<dbReference type="SMART" id="SM00485">
    <property type="entry name" value="XPGN"/>
    <property type="match status" value="1"/>
</dbReference>
<accession>A0ABY8CL08</accession>
<feature type="binding site" evidence="11">
    <location>
        <position position="154"/>
    </location>
    <ligand>
        <name>Mg(2+)</name>
        <dbReference type="ChEBI" id="CHEBI:18420"/>
        <label>1</label>
    </ligand>
</feature>
<dbReference type="InterPro" id="IPR019973">
    <property type="entry name" value="Flap_endonuc_arc"/>
</dbReference>
<evidence type="ECO:0000259" key="14">
    <source>
        <dbReference type="SMART" id="SM00485"/>
    </source>
</evidence>
<keyword evidence="5 11" id="KW-0227">DNA damage</keyword>
<dbReference type="CDD" id="cd09867">
    <property type="entry name" value="PIN_FEN1"/>
    <property type="match status" value="1"/>
</dbReference>
<dbReference type="InterPro" id="IPR006084">
    <property type="entry name" value="XPG/Rad2"/>
</dbReference>
<dbReference type="InterPro" id="IPR036279">
    <property type="entry name" value="5-3_exonuclease_C_sf"/>
</dbReference>
<keyword evidence="7 11" id="KW-0269">Exonuclease</keyword>
<feature type="binding site" evidence="11">
    <location>
        <position position="152"/>
    </location>
    <ligand>
        <name>Mg(2+)</name>
        <dbReference type="ChEBI" id="CHEBI:18420"/>
        <label>1</label>
    </ligand>
</feature>
<keyword evidence="6 11" id="KW-0378">Hydrolase</keyword>
<comment type="caution">
    <text evidence="11">Lacks conserved residue(s) required for the propagation of feature annotation.</text>
</comment>
<evidence type="ECO:0000256" key="4">
    <source>
        <dbReference type="ARBA" id="ARBA00022759"/>
    </source>
</evidence>
<comment type="function">
    <text evidence="11">Structure-specific nuclease with 5'-flap endonuclease and 5'-3' exonuclease activities involved in DNA replication and repair. During DNA replication, cleaves the 5'-overhanging flap structure that is generated by displacement synthesis when DNA polymerase encounters the 5'-end of a downstream Okazaki fragment. Binds the unpaired 3'-DNA end and kinks the DNA to facilitate 5' cleavage specificity. Cleaves one nucleotide into the double-stranded DNA from the junction in flap DNA, leaving a nick for ligation. Also involved in the base excision repair (BER) pathway. Acts as a genome stabilization factor that prevents flaps from equilibrating into structurs that lead to duplications and deletions. Also possesses 5'-3' exonuclease activity on nicked or gapped double-stranded DNA.</text>
</comment>
<evidence type="ECO:0000256" key="11">
    <source>
        <dbReference type="HAMAP-Rule" id="MF_00614"/>
    </source>
</evidence>
<evidence type="ECO:0000256" key="9">
    <source>
        <dbReference type="ARBA" id="ARBA00023204"/>
    </source>
</evidence>
<dbReference type="SMART" id="SM00484">
    <property type="entry name" value="XPGI"/>
    <property type="match status" value="1"/>
</dbReference>
<dbReference type="InterPro" id="IPR029060">
    <property type="entry name" value="PIN-like_dom_sf"/>
</dbReference>
<evidence type="ECO:0000256" key="8">
    <source>
        <dbReference type="ARBA" id="ARBA00022842"/>
    </source>
</evidence>